<dbReference type="SUPFAM" id="SSF52218">
    <property type="entry name" value="Flavoproteins"/>
    <property type="match status" value="1"/>
</dbReference>
<comment type="catalytic activity">
    <reaction evidence="6">
        <text>2 a quinone + NADH + H(+) = 2 a 1,4-benzosemiquinone + NAD(+)</text>
        <dbReference type="Rhea" id="RHEA:65952"/>
        <dbReference type="ChEBI" id="CHEBI:15378"/>
        <dbReference type="ChEBI" id="CHEBI:57540"/>
        <dbReference type="ChEBI" id="CHEBI:57945"/>
        <dbReference type="ChEBI" id="CHEBI:132124"/>
        <dbReference type="ChEBI" id="CHEBI:134225"/>
    </reaction>
</comment>
<dbReference type="OrthoDB" id="9787136at2"/>
<organism evidence="8 9">
    <name type="scientific">Achromobacter spanius</name>
    <dbReference type="NCBI Taxonomy" id="217203"/>
    <lineage>
        <taxon>Bacteria</taxon>
        <taxon>Pseudomonadati</taxon>
        <taxon>Pseudomonadota</taxon>
        <taxon>Betaproteobacteria</taxon>
        <taxon>Burkholderiales</taxon>
        <taxon>Alcaligenaceae</taxon>
        <taxon>Achromobacter</taxon>
    </lineage>
</organism>
<comment type="function">
    <text evidence="6">Quinone reductase that provides resistance to thiol-specific stress caused by electrophilic quinones.</text>
</comment>
<dbReference type="Proteomes" id="UP000239477">
    <property type="component" value="Chromosome"/>
</dbReference>
<dbReference type="GO" id="GO:0010181">
    <property type="term" value="F:FMN binding"/>
    <property type="evidence" value="ECO:0007669"/>
    <property type="project" value="UniProtKB-UniRule"/>
</dbReference>
<reference evidence="8 9" key="1">
    <citation type="submission" date="2017-09" db="EMBL/GenBank/DDBJ databases">
        <title>Genomic, metabolic, and phenotypic characteristics of bacterial isolates from the natural microbiome of the model nematode Caenorhabditis elegans.</title>
        <authorList>
            <person name="Zimmermann J."/>
            <person name="Obeng N."/>
            <person name="Yang W."/>
            <person name="Obeng O."/>
            <person name="Kissoyan K."/>
            <person name="Pees B."/>
            <person name="Dirksen P."/>
            <person name="Hoppner M."/>
            <person name="Franke A."/>
            <person name="Rosenstiel P."/>
            <person name="Leippe M."/>
            <person name="Dierking K."/>
            <person name="Kaleta C."/>
            <person name="Schulenburg H."/>
        </authorList>
    </citation>
    <scope>NUCLEOTIDE SEQUENCE [LARGE SCALE GENOMIC DNA]</scope>
    <source>
        <strain evidence="8 9">MYb73</strain>
    </source>
</reference>
<feature type="domain" description="Flavodoxin-like fold" evidence="7">
    <location>
        <begin position="1"/>
        <end position="194"/>
    </location>
</feature>
<dbReference type="InterPro" id="IPR023048">
    <property type="entry name" value="NADH:quinone_OxRdtase_FMN_depd"/>
</dbReference>
<proteinExistence type="inferred from homology"/>
<comment type="catalytic activity">
    <reaction evidence="5">
        <text>N,N-dimethyl-1,4-phenylenediamine + anthranilate + 2 NAD(+) = 2-(4-dimethylaminophenyl)diazenylbenzoate + 2 NADH + 2 H(+)</text>
        <dbReference type="Rhea" id="RHEA:55872"/>
        <dbReference type="ChEBI" id="CHEBI:15378"/>
        <dbReference type="ChEBI" id="CHEBI:15783"/>
        <dbReference type="ChEBI" id="CHEBI:16567"/>
        <dbReference type="ChEBI" id="CHEBI:57540"/>
        <dbReference type="ChEBI" id="CHEBI:57945"/>
        <dbReference type="ChEBI" id="CHEBI:71579"/>
        <dbReference type="EC" id="1.7.1.17"/>
    </reaction>
    <physiologicalReaction direction="right-to-left" evidence="5">
        <dbReference type="Rhea" id="RHEA:55874"/>
    </physiologicalReaction>
</comment>
<accession>A0A2S0IB22</accession>
<dbReference type="PANTHER" id="PTHR43741">
    <property type="entry name" value="FMN-DEPENDENT NADH-AZOREDUCTASE 1"/>
    <property type="match status" value="1"/>
</dbReference>
<dbReference type="InterPro" id="IPR003680">
    <property type="entry name" value="Flavodoxin_fold"/>
</dbReference>
<keyword evidence="9" id="KW-1185">Reference proteome</keyword>
<dbReference type="InterPro" id="IPR050104">
    <property type="entry name" value="FMN-dep_NADH:Q_OxRdtase_AzoR1"/>
</dbReference>
<keyword evidence="3 6" id="KW-0560">Oxidoreductase</keyword>
<feature type="binding site" evidence="6">
    <location>
        <position position="9"/>
    </location>
    <ligand>
        <name>FMN</name>
        <dbReference type="ChEBI" id="CHEBI:58210"/>
    </ligand>
</feature>
<comment type="function">
    <text evidence="6">Also exhibits azoreductase activity. Catalyzes the reductive cleavage of the azo bond in aromatic azo compounds to the corresponding amines.</text>
</comment>
<dbReference type="PANTHER" id="PTHR43741:SF4">
    <property type="entry name" value="FMN-DEPENDENT NADH:QUINONE OXIDOREDUCTASE"/>
    <property type="match status" value="1"/>
</dbReference>
<name>A0A2S0IB22_9BURK</name>
<evidence type="ECO:0000256" key="4">
    <source>
        <dbReference type="ARBA" id="ARBA00023027"/>
    </source>
</evidence>
<protein>
    <recommendedName>
        <fullName evidence="6">FMN dependent NADH:quinone oxidoreductase</fullName>
        <ecNumber evidence="6">1.6.5.-</ecNumber>
    </recommendedName>
    <alternativeName>
        <fullName evidence="6">Azo-dye reductase</fullName>
    </alternativeName>
    <alternativeName>
        <fullName evidence="6">FMN-dependent NADH-azo compound oxidoreductase</fullName>
    </alternativeName>
    <alternativeName>
        <fullName evidence="6">FMN-dependent NADH-azoreductase</fullName>
        <ecNumber evidence="6">1.7.1.17</ecNumber>
    </alternativeName>
</protein>
<dbReference type="Pfam" id="PF02525">
    <property type="entry name" value="Flavodoxin_2"/>
    <property type="match status" value="1"/>
</dbReference>
<keyword evidence="1 6" id="KW-0285">Flavoprotein</keyword>
<comment type="caution">
    <text evidence="6">Lacks conserved residue(s) required for the propagation of feature annotation.</text>
</comment>
<evidence type="ECO:0000313" key="8">
    <source>
        <dbReference type="EMBL" id="AVJ29251.1"/>
    </source>
</evidence>
<dbReference type="EC" id="1.7.1.17" evidence="6"/>
<keyword evidence="2 6" id="KW-0288">FMN</keyword>
<dbReference type="GO" id="GO:0009055">
    <property type="term" value="F:electron transfer activity"/>
    <property type="evidence" value="ECO:0007669"/>
    <property type="project" value="UniProtKB-UniRule"/>
</dbReference>
<keyword evidence="4 6" id="KW-0520">NAD</keyword>
<evidence type="ECO:0000256" key="2">
    <source>
        <dbReference type="ARBA" id="ARBA00022643"/>
    </source>
</evidence>
<dbReference type="AlphaFoldDB" id="A0A2S0IB22"/>
<feature type="binding site" evidence="6">
    <location>
        <begin position="14"/>
        <end position="16"/>
    </location>
    <ligand>
        <name>FMN</name>
        <dbReference type="ChEBI" id="CHEBI:58210"/>
    </ligand>
</feature>
<dbReference type="InterPro" id="IPR029039">
    <property type="entry name" value="Flavoprotein-like_sf"/>
</dbReference>
<comment type="cofactor">
    <cofactor evidence="6">
        <name>FMN</name>
        <dbReference type="ChEBI" id="CHEBI:58210"/>
    </cofactor>
    <text evidence="6">Binds 1 FMN per subunit.</text>
</comment>
<dbReference type="EC" id="1.6.5.-" evidence="6"/>
<dbReference type="EMBL" id="CP023270">
    <property type="protein sequence ID" value="AVJ29251.1"/>
    <property type="molecule type" value="Genomic_DNA"/>
</dbReference>
<evidence type="ECO:0000256" key="6">
    <source>
        <dbReference type="HAMAP-Rule" id="MF_01216"/>
    </source>
</evidence>
<sequence length="215" mass="22720">MKLLHIDCSPKAESNSRALSAGIVAHLLTTAPTVRVTRRDLGLQPIAHAAESYAHALSSPAALQAAERTDAVRESEALIQELELADVVVIGTPMNNFTVPSVLKAWIDQILRMGRSIGVSPTGHKVGLLQDKPVYIAIASGGFFTGPNAKQPDFLTPYLQAALGCVGLHSLQFLVLQGTAFIAQDQLDAARHALVAGFDADKLGITAVEMPRGPA</sequence>
<dbReference type="Gene3D" id="3.40.50.360">
    <property type="match status" value="1"/>
</dbReference>
<evidence type="ECO:0000256" key="3">
    <source>
        <dbReference type="ARBA" id="ARBA00023002"/>
    </source>
</evidence>
<evidence type="ECO:0000256" key="1">
    <source>
        <dbReference type="ARBA" id="ARBA00022630"/>
    </source>
</evidence>
<evidence type="ECO:0000256" key="5">
    <source>
        <dbReference type="ARBA" id="ARBA00048542"/>
    </source>
</evidence>
<comment type="subunit">
    <text evidence="6">Homodimer.</text>
</comment>
<gene>
    <name evidence="6" type="primary">azoR</name>
    <name evidence="8" type="ORF">CLM73_20220</name>
</gene>
<comment type="similarity">
    <text evidence="6">Belongs to the azoreductase type 1 family.</text>
</comment>
<evidence type="ECO:0000259" key="7">
    <source>
        <dbReference type="Pfam" id="PF02525"/>
    </source>
</evidence>
<evidence type="ECO:0000313" key="9">
    <source>
        <dbReference type="Proteomes" id="UP000239477"/>
    </source>
</evidence>
<dbReference type="GO" id="GO:0016652">
    <property type="term" value="F:oxidoreductase activity, acting on NAD(P)H as acceptor"/>
    <property type="evidence" value="ECO:0007669"/>
    <property type="project" value="UniProtKB-UniRule"/>
</dbReference>
<dbReference type="HAMAP" id="MF_01216">
    <property type="entry name" value="Azoreductase_type1"/>
    <property type="match status" value="1"/>
</dbReference>
<dbReference type="GO" id="GO:0016655">
    <property type="term" value="F:oxidoreductase activity, acting on NAD(P)H, quinone or similar compound as acceptor"/>
    <property type="evidence" value="ECO:0007669"/>
    <property type="project" value="InterPro"/>
</dbReference>